<sequence>MRILSQYSLRHIAPPAVTMPHIGTDEQSWHGAPSMPGLIDRAPLCLFPRDPWWHGDAKNVDIQQPGLCQDEKAMPPYTSERKGGGGAVESTRLSGVVYPGKDS</sequence>
<dbReference type="KEGG" id="fox:FOXG_17802"/>
<reference evidence="2" key="1">
    <citation type="submission" date="2007-04" db="EMBL/GenBank/DDBJ databases">
        <authorList>
            <consortium name="The Broad Institute Genome Sequencing Platform"/>
            <person name="Birren B."/>
            <person name="Lander E."/>
            <person name="Galagan J."/>
            <person name="Nusbaum C."/>
            <person name="Devon K."/>
            <person name="Ma L.-J."/>
            <person name="Jaffe D."/>
            <person name="Butler J."/>
            <person name="Alvarez P."/>
            <person name="Gnerre S."/>
            <person name="Grabherr M."/>
            <person name="Kleber M."/>
            <person name="Mauceli E."/>
            <person name="Brockman W."/>
            <person name="MacCallum I.A."/>
            <person name="Young S."/>
            <person name="LaButti K."/>
            <person name="DeCaprio D."/>
            <person name="Crawford M."/>
            <person name="Koehrsen M."/>
            <person name="Engels R."/>
            <person name="Montgomery P."/>
            <person name="Pearson M."/>
            <person name="Howarth C."/>
            <person name="Larson L."/>
            <person name="White J."/>
            <person name="O'Leary S."/>
            <person name="Kodira C."/>
            <person name="Zeng Q."/>
            <person name="Yandava C."/>
            <person name="Alvarado L."/>
            <person name="Kistler C."/>
            <person name="Shim W.-B."/>
            <person name="Kang S."/>
            <person name="Woloshuk C."/>
        </authorList>
    </citation>
    <scope>NUCLEOTIDE SEQUENCE</scope>
    <source>
        <strain evidence="2">4287</strain>
    </source>
</reference>
<dbReference type="VEuPathDB" id="FungiDB:FOXG_17802"/>
<evidence type="ECO:0000313" key="3">
    <source>
        <dbReference type="Proteomes" id="UP000009097"/>
    </source>
</evidence>
<dbReference type="AlphaFoldDB" id="A0A0J9U6E1"/>
<feature type="compositionally biased region" description="Basic and acidic residues" evidence="1">
    <location>
        <begin position="69"/>
        <end position="83"/>
    </location>
</feature>
<dbReference type="Proteomes" id="UP000009097">
    <property type="component" value="Unassembled WGS sequence"/>
</dbReference>
<proteinExistence type="predicted"/>
<name>A0A0J9U6E1_FUSO4</name>
<feature type="region of interest" description="Disordered" evidence="1">
    <location>
        <begin position="69"/>
        <end position="103"/>
    </location>
</feature>
<evidence type="ECO:0000256" key="1">
    <source>
        <dbReference type="SAM" id="MobiDB-lite"/>
    </source>
</evidence>
<dbReference type="EMBL" id="DS231696">
    <property type="protein sequence ID" value="KNA93650.1"/>
    <property type="molecule type" value="Genomic_DNA"/>
</dbReference>
<dbReference type="RefSeq" id="XP_018231696.1">
    <property type="nucleotide sequence ID" value="XM_018397789.1"/>
</dbReference>
<accession>A0A0J9U6E1</accession>
<organism evidence="2 3">
    <name type="scientific">Fusarium oxysporum f. sp. lycopersici (strain 4287 / CBS 123668 / FGSC 9935 / NRRL 34936)</name>
    <name type="common">Fusarium vascular wilt of tomato</name>
    <dbReference type="NCBI Taxonomy" id="426428"/>
    <lineage>
        <taxon>Eukaryota</taxon>
        <taxon>Fungi</taxon>
        <taxon>Dikarya</taxon>
        <taxon>Ascomycota</taxon>
        <taxon>Pezizomycotina</taxon>
        <taxon>Sordariomycetes</taxon>
        <taxon>Hypocreomycetidae</taxon>
        <taxon>Hypocreales</taxon>
        <taxon>Nectriaceae</taxon>
        <taxon>Fusarium</taxon>
        <taxon>Fusarium oxysporum species complex</taxon>
    </lineage>
</organism>
<protein>
    <submittedName>
        <fullName evidence="2">Uncharacterized protein</fullName>
    </submittedName>
</protein>
<evidence type="ECO:0000313" key="2">
    <source>
        <dbReference type="EMBL" id="KNA93650.1"/>
    </source>
</evidence>
<gene>
    <name evidence="2" type="ORF">FOXG_17802</name>
</gene>
<reference evidence="2" key="2">
    <citation type="journal article" date="2010" name="Nature">
        <title>Comparative genomics reveals mobile pathogenicity chromosomes in Fusarium.</title>
        <authorList>
            <person name="Ma L.J."/>
            <person name="van der Does H.C."/>
            <person name="Borkovich K.A."/>
            <person name="Coleman J.J."/>
            <person name="Daboussi M.J."/>
            <person name="Di Pietro A."/>
            <person name="Dufresne M."/>
            <person name="Freitag M."/>
            <person name="Grabherr M."/>
            <person name="Henrissat B."/>
            <person name="Houterman P.M."/>
            <person name="Kang S."/>
            <person name="Shim W.B."/>
            <person name="Woloshuk C."/>
            <person name="Xie X."/>
            <person name="Xu J.R."/>
            <person name="Antoniw J."/>
            <person name="Baker S.E."/>
            <person name="Bluhm B.H."/>
            <person name="Breakspear A."/>
            <person name="Brown D.W."/>
            <person name="Butchko R.A."/>
            <person name="Chapman S."/>
            <person name="Coulson R."/>
            <person name="Coutinho P.M."/>
            <person name="Danchin E.G."/>
            <person name="Diener A."/>
            <person name="Gale L.R."/>
            <person name="Gardiner D.M."/>
            <person name="Goff S."/>
            <person name="Hammond-Kosack K.E."/>
            <person name="Hilburn K."/>
            <person name="Hua-Van A."/>
            <person name="Jonkers W."/>
            <person name="Kazan K."/>
            <person name="Kodira C.D."/>
            <person name="Koehrsen M."/>
            <person name="Kumar L."/>
            <person name="Lee Y.H."/>
            <person name="Li L."/>
            <person name="Manners J.M."/>
            <person name="Miranda-Saavedra D."/>
            <person name="Mukherjee M."/>
            <person name="Park G."/>
            <person name="Park J."/>
            <person name="Park S.Y."/>
            <person name="Proctor R.H."/>
            <person name="Regev A."/>
            <person name="Ruiz-Roldan M.C."/>
            <person name="Sain D."/>
            <person name="Sakthikumar S."/>
            <person name="Sykes S."/>
            <person name="Schwartz D.C."/>
            <person name="Turgeon B.G."/>
            <person name="Wapinski I."/>
            <person name="Yoder O."/>
            <person name="Young S."/>
            <person name="Zeng Q."/>
            <person name="Zhou S."/>
            <person name="Galagan J."/>
            <person name="Cuomo C.A."/>
            <person name="Kistler H.C."/>
            <person name="Rep M."/>
        </authorList>
    </citation>
    <scope>NUCLEOTIDE SEQUENCE [LARGE SCALE GENOMIC DNA]</scope>
    <source>
        <strain evidence="2">4287</strain>
    </source>
</reference>
<dbReference type="GeneID" id="28958508"/>